<evidence type="ECO:0000256" key="6">
    <source>
        <dbReference type="ARBA" id="ARBA00023316"/>
    </source>
</evidence>
<dbReference type="EMBL" id="VTFX01000001">
    <property type="protein sequence ID" value="KAD4059686.1"/>
    <property type="molecule type" value="Genomic_DNA"/>
</dbReference>
<dbReference type="SUPFAM" id="SSF141523">
    <property type="entry name" value="L,D-transpeptidase catalytic domain-like"/>
    <property type="match status" value="1"/>
</dbReference>
<dbReference type="PROSITE" id="PS52029">
    <property type="entry name" value="LD_TPASE"/>
    <property type="match status" value="1"/>
</dbReference>
<evidence type="ECO:0000256" key="7">
    <source>
        <dbReference type="PROSITE-ProRule" id="PRU01373"/>
    </source>
</evidence>
<feature type="chain" id="PRO_5025048098" evidence="9">
    <location>
        <begin position="28"/>
        <end position="408"/>
    </location>
</feature>
<dbReference type="CDD" id="cd13432">
    <property type="entry name" value="LDT_IgD_like_2"/>
    <property type="match status" value="1"/>
</dbReference>
<evidence type="ECO:0000259" key="10">
    <source>
        <dbReference type="PROSITE" id="PS52029"/>
    </source>
</evidence>
<dbReference type="InterPro" id="IPR005490">
    <property type="entry name" value="LD_TPept_cat_dom"/>
</dbReference>
<accession>A0A5N6MS33</accession>
<evidence type="ECO:0000256" key="3">
    <source>
        <dbReference type="ARBA" id="ARBA00022960"/>
    </source>
</evidence>
<dbReference type="GO" id="GO:0016746">
    <property type="term" value="F:acyltransferase activity"/>
    <property type="evidence" value="ECO:0007669"/>
    <property type="project" value="UniProtKB-KW"/>
</dbReference>
<keyword evidence="5" id="KW-0012">Acyltransferase</keyword>
<gene>
    <name evidence="11" type="ORF">GD627_00835</name>
</gene>
<evidence type="ECO:0000313" key="12">
    <source>
        <dbReference type="Proteomes" id="UP000326852"/>
    </source>
</evidence>
<evidence type="ECO:0000256" key="5">
    <source>
        <dbReference type="ARBA" id="ARBA00023315"/>
    </source>
</evidence>
<dbReference type="InterPro" id="IPR041280">
    <property type="entry name" value="Big_10"/>
</dbReference>
<dbReference type="Pfam" id="PF03734">
    <property type="entry name" value="YkuD"/>
    <property type="match status" value="1"/>
</dbReference>
<dbReference type="Proteomes" id="UP000326852">
    <property type="component" value="Unassembled WGS sequence"/>
</dbReference>
<dbReference type="PANTHER" id="PTHR30582">
    <property type="entry name" value="L,D-TRANSPEPTIDASE"/>
    <property type="match status" value="1"/>
</dbReference>
<keyword evidence="9" id="KW-0732">Signal</keyword>
<dbReference type="CDD" id="cd16913">
    <property type="entry name" value="YkuD_like"/>
    <property type="match status" value="1"/>
</dbReference>
<feature type="active site" description="Nucleophile" evidence="7">
    <location>
        <position position="357"/>
    </location>
</feature>
<evidence type="ECO:0000256" key="1">
    <source>
        <dbReference type="ARBA" id="ARBA00004752"/>
    </source>
</evidence>
<feature type="active site" description="Proton donor/acceptor" evidence="7">
    <location>
        <position position="338"/>
    </location>
</feature>
<comment type="caution">
    <text evidence="11">The sequence shown here is derived from an EMBL/GenBank/DDBJ whole genome shotgun (WGS) entry which is preliminary data.</text>
</comment>
<keyword evidence="2" id="KW-0808">Transferase</keyword>
<dbReference type="PROSITE" id="PS51257">
    <property type="entry name" value="PROKAR_LIPOPROTEIN"/>
    <property type="match status" value="1"/>
</dbReference>
<name>A0A5N6MS33_9MICC</name>
<dbReference type="GO" id="GO:0071972">
    <property type="term" value="F:peptidoglycan L,D-transpeptidase activity"/>
    <property type="evidence" value="ECO:0007669"/>
    <property type="project" value="TreeGrafter"/>
</dbReference>
<sequence>MQDKKSRKWPMAVAVAAVLVVGGTACSPDNSGESSPGAGASSDAGASSSAAPSKQADPVSITTTPADGAVGVNPAETPSVTAVNAEITKVTLKPASGGEPVPGVLSADGAAWTADAPLAFNTKYGMEVVLKDSNGKETTRSQGFETVLPANEANAFMYPQNAADVGVGQPIEITFSEPVTNKDAVEQAIKITSTSGQTGAFYWITDNRVRYRPEAFWAPNSAITVDMQLFGVDFGNGMIGNFNETRTFTTHNTRLAVVDNNTKTMQVFLDGALVRTFPVTLGEPTWPSPSGYQVVVSQHEKLPFRAESIGLSPGDPDYYEPFDASWASRLTNSGVFVHQALNGAVGALGRINVSHGCVGMSEEGAKYFYDTFDAGDLVQVLNTEAGPVSIDDGYGDWNIPWDQYAGQP</sequence>
<keyword evidence="12" id="KW-1185">Reference proteome</keyword>
<evidence type="ECO:0000256" key="9">
    <source>
        <dbReference type="SAM" id="SignalP"/>
    </source>
</evidence>
<dbReference type="Pfam" id="PF17964">
    <property type="entry name" value="Big_10"/>
    <property type="match status" value="1"/>
</dbReference>
<feature type="signal peptide" evidence="9">
    <location>
        <begin position="1"/>
        <end position="27"/>
    </location>
</feature>
<dbReference type="Gene3D" id="2.60.40.3710">
    <property type="match status" value="1"/>
</dbReference>
<keyword evidence="6 7" id="KW-0961">Cell wall biogenesis/degradation</keyword>
<dbReference type="Gene3D" id="2.60.40.3780">
    <property type="match status" value="1"/>
</dbReference>
<dbReference type="GO" id="GO:0008360">
    <property type="term" value="P:regulation of cell shape"/>
    <property type="evidence" value="ECO:0007669"/>
    <property type="project" value="UniProtKB-UniRule"/>
</dbReference>
<comment type="pathway">
    <text evidence="1 7">Cell wall biogenesis; peptidoglycan biosynthesis.</text>
</comment>
<evidence type="ECO:0000256" key="4">
    <source>
        <dbReference type="ARBA" id="ARBA00022984"/>
    </source>
</evidence>
<feature type="domain" description="L,D-TPase catalytic" evidence="10">
    <location>
        <begin position="254"/>
        <end position="381"/>
    </location>
</feature>
<reference evidence="11 12" key="1">
    <citation type="submission" date="2019-08" db="EMBL/GenBank/DDBJ databases">
        <title>Arthrobacter sp. nov., isolated from plateau pika and Tibetan wild ass.</title>
        <authorList>
            <person name="Ge Y."/>
        </authorList>
    </citation>
    <scope>NUCLEOTIDE SEQUENCE [LARGE SCALE GENOMIC DNA]</scope>
    <source>
        <strain evidence="11 12">785</strain>
    </source>
</reference>
<dbReference type="PANTHER" id="PTHR30582:SF2">
    <property type="entry name" value="L,D-TRANSPEPTIDASE YCIB-RELATED"/>
    <property type="match status" value="1"/>
</dbReference>
<proteinExistence type="predicted"/>
<organism evidence="11 12">
    <name type="scientific">Arthrobacter yangruifuii</name>
    <dbReference type="NCBI Taxonomy" id="2606616"/>
    <lineage>
        <taxon>Bacteria</taxon>
        <taxon>Bacillati</taxon>
        <taxon>Actinomycetota</taxon>
        <taxon>Actinomycetes</taxon>
        <taxon>Micrococcales</taxon>
        <taxon>Micrococcaceae</taxon>
        <taxon>Arthrobacter</taxon>
    </lineage>
</organism>
<dbReference type="AlphaFoldDB" id="A0A5N6MS33"/>
<dbReference type="GO" id="GO:0005576">
    <property type="term" value="C:extracellular region"/>
    <property type="evidence" value="ECO:0007669"/>
    <property type="project" value="TreeGrafter"/>
</dbReference>
<dbReference type="UniPathway" id="UPA00219"/>
<evidence type="ECO:0000313" key="11">
    <source>
        <dbReference type="EMBL" id="KAD4059686.1"/>
    </source>
</evidence>
<dbReference type="Gene3D" id="2.40.440.10">
    <property type="entry name" value="L,D-transpeptidase catalytic domain-like"/>
    <property type="match status" value="1"/>
</dbReference>
<dbReference type="InterPro" id="IPR050979">
    <property type="entry name" value="LD-transpeptidase"/>
</dbReference>
<feature type="compositionally biased region" description="Low complexity" evidence="8">
    <location>
        <begin position="31"/>
        <end position="53"/>
    </location>
</feature>
<dbReference type="GO" id="GO:0071555">
    <property type="term" value="P:cell wall organization"/>
    <property type="evidence" value="ECO:0007669"/>
    <property type="project" value="UniProtKB-UniRule"/>
</dbReference>
<protein>
    <submittedName>
        <fullName evidence="11">L,D-transpeptidase family protein</fullName>
    </submittedName>
</protein>
<keyword evidence="3 7" id="KW-0133">Cell shape</keyword>
<keyword evidence="4 7" id="KW-0573">Peptidoglycan synthesis</keyword>
<dbReference type="GO" id="GO:0018104">
    <property type="term" value="P:peptidoglycan-protein cross-linking"/>
    <property type="evidence" value="ECO:0007669"/>
    <property type="project" value="TreeGrafter"/>
</dbReference>
<evidence type="ECO:0000256" key="2">
    <source>
        <dbReference type="ARBA" id="ARBA00022679"/>
    </source>
</evidence>
<dbReference type="InterPro" id="IPR038063">
    <property type="entry name" value="Transpep_catalytic_dom"/>
</dbReference>
<evidence type="ECO:0000256" key="8">
    <source>
        <dbReference type="SAM" id="MobiDB-lite"/>
    </source>
</evidence>
<feature type="region of interest" description="Disordered" evidence="8">
    <location>
        <begin position="24"/>
        <end position="75"/>
    </location>
</feature>